<dbReference type="GO" id="GO:0030975">
    <property type="term" value="F:thiamine binding"/>
    <property type="evidence" value="ECO:0007669"/>
    <property type="project" value="TreeGrafter"/>
</dbReference>
<sequence length="354" mass="39086">MTDRKSIRAATTRRQVLSGGAAFALGSLAAPSIVGAQTPVLKIAGWGGTWDEVFKASIVPGFEETHGCKVEIDTGWPFMPKLLSSSPNRPFYDILLANPHDHWKALDANMVEDSYSETDVPNLADIYGFSKRDELVGITFLNSAVGLGYRKDLVSAPPTSWTDMFNEDYAGRRGSYVMQNTLGAGFFLMLGQIYGDGFTDIDAMFEALERLKPMRLADFTGAMEQLMLSEEVAIAVIDDAGILKYTGQDTPLGFAWPEEGSVALEQTYSVTSGSGVKDLAYAWVNHVLSPPVQKVLTEEMWLAPVNTRTELEPVYADTLYIGEDKVANLVTPDWNWYNQNFDRLNNQYMRTLGG</sequence>
<dbReference type="GO" id="GO:0030288">
    <property type="term" value="C:outer membrane-bounded periplasmic space"/>
    <property type="evidence" value="ECO:0007669"/>
    <property type="project" value="TreeGrafter"/>
</dbReference>
<evidence type="ECO:0000313" key="4">
    <source>
        <dbReference type="Proteomes" id="UP000193900"/>
    </source>
</evidence>
<evidence type="ECO:0000256" key="2">
    <source>
        <dbReference type="SAM" id="SignalP"/>
    </source>
</evidence>
<feature type="chain" id="PRO_5013300401" evidence="2">
    <location>
        <begin position="37"/>
        <end position="354"/>
    </location>
</feature>
<name>A0A1Y5RFB1_9RHOB</name>
<dbReference type="PROSITE" id="PS51318">
    <property type="entry name" value="TAT"/>
    <property type="match status" value="1"/>
</dbReference>
<dbReference type="GO" id="GO:0015888">
    <property type="term" value="P:thiamine transport"/>
    <property type="evidence" value="ECO:0007669"/>
    <property type="project" value="TreeGrafter"/>
</dbReference>
<dbReference type="GO" id="GO:0030976">
    <property type="term" value="F:thiamine pyrophosphate binding"/>
    <property type="evidence" value="ECO:0007669"/>
    <property type="project" value="TreeGrafter"/>
</dbReference>
<dbReference type="Proteomes" id="UP000193900">
    <property type="component" value="Unassembled WGS sequence"/>
</dbReference>
<dbReference type="Gene3D" id="3.40.190.10">
    <property type="entry name" value="Periplasmic binding protein-like II"/>
    <property type="match status" value="2"/>
</dbReference>
<proteinExistence type="predicted"/>
<accession>A0A1Y5RFB1</accession>
<dbReference type="PANTHER" id="PTHR30006">
    <property type="entry name" value="THIAMINE-BINDING PERIPLASMIC PROTEIN-RELATED"/>
    <property type="match status" value="1"/>
</dbReference>
<organism evidence="3 4">
    <name type="scientific">Roseisalinus antarcticus</name>
    <dbReference type="NCBI Taxonomy" id="254357"/>
    <lineage>
        <taxon>Bacteria</taxon>
        <taxon>Pseudomonadati</taxon>
        <taxon>Pseudomonadota</taxon>
        <taxon>Alphaproteobacteria</taxon>
        <taxon>Rhodobacterales</taxon>
        <taxon>Roseobacteraceae</taxon>
        <taxon>Roseisalinus</taxon>
    </lineage>
</organism>
<reference evidence="3 4" key="1">
    <citation type="submission" date="2017-03" db="EMBL/GenBank/DDBJ databases">
        <authorList>
            <person name="Afonso C.L."/>
            <person name="Miller P.J."/>
            <person name="Scott M.A."/>
            <person name="Spackman E."/>
            <person name="Goraichik I."/>
            <person name="Dimitrov K.M."/>
            <person name="Suarez D.L."/>
            <person name="Swayne D.E."/>
        </authorList>
    </citation>
    <scope>NUCLEOTIDE SEQUENCE [LARGE SCALE GENOMIC DNA]</scope>
    <source>
        <strain evidence="3 4">CECT 7023</strain>
    </source>
</reference>
<keyword evidence="1 2" id="KW-0732">Signal</keyword>
<dbReference type="EMBL" id="FWFZ01000001">
    <property type="protein sequence ID" value="SLN15929.1"/>
    <property type="molecule type" value="Genomic_DNA"/>
</dbReference>
<keyword evidence="4" id="KW-1185">Reference proteome</keyword>
<dbReference type="OrthoDB" id="9766989at2"/>
<dbReference type="InterPro" id="IPR006311">
    <property type="entry name" value="TAT_signal"/>
</dbReference>
<evidence type="ECO:0000313" key="3">
    <source>
        <dbReference type="EMBL" id="SLN15929.1"/>
    </source>
</evidence>
<protein>
    <submittedName>
        <fullName evidence="3">Spermidine/putrescine ABC transporter periplasmic substrate-binding protein</fullName>
    </submittedName>
</protein>
<evidence type="ECO:0000256" key="1">
    <source>
        <dbReference type="ARBA" id="ARBA00022729"/>
    </source>
</evidence>
<dbReference type="InterPro" id="IPR006059">
    <property type="entry name" value="SBP"/>
</dbReference>
<dbReference type="Pfam" id="PF13416">
    <property type="entry name" value="SBP_bac_8"/>
    <property type="match status" value="1"/>
</dbReference>
<dbReference type="RefSeq" id="WP_085877163.1">
    <property type="nucleotide sequence ID" value="NZ_FWFZ01000001.1"/>
</dbReference>
<dbReference type="PANTHER" id="PTHR30006:SF2">
    <property type="entry name" value="ABC TRANSPORTER SUBSTRATE-BINDING PROTEIN"/>
    <property type="match status" value="1"/>
</dbReference>
<gene>
    <name evidence="3" type="ORF">ROA7023_00238</name>
</gene>
<feature type="signal peptide" evidence="2">
    <location>
        <begin position="1"/>
        <end position="36"/>
    </location>
</feature>
<dbReference type="AlphaFoldDB" id="A0A1Y5RFB1"/>
<dbReference type="SUPFAM" id="SSF53850">
    <property type="entry name" value="Periplasmic binding protein-like II"/>
    <property type="match status" value="1"/>
</dbReference>